<name>A0A9N8E0B9_9STRA</name>
<dbReference type="Proteomes" id="UP001153069">
    <property type="component" value="Unassembled WGS sequence"/>
</dbReference>
<feature type="region of interest" description="Disordered" evidence="1">
    <location>
        <begin position="276"/>
        <end position="296"/>
    </location>
</feature>
<reference evidence="2" key="1">
    <citation type="submission" date="2020-06" db="EMBL/GenBank/DDBJ databases">
        <authorList>
            <consortium name="Plant Systems Biology data submission"/>
        </authorList>
    </citation>
    <scope>NUCLEOTIDE SEQUENCE</scope>
    <source>
        <strain evidence="2">D6</strain>
    </source>
</reference>
<comment type="caution">
    <text evidence="2">The sequence shown here is derived from an EMBL/GenBank/DDBJ whole genome shotgun (WGS) entry which is preliminary data.</text>
</comment>
<proteinExistence type="predicted"/>
<feature type="compositionally biased region" description="Basic residues" evidence="1">
    <location>
        <begin position="285"/>
        <end position="296"/>
    </location>
</feature>
<organism evidence="2 3">
    <name type="scientific">Seminavis robusta</name>
    <dbReference type="NCBI Taxonomy" id="568900"/>
    <lineage>
        <taxon>Eukaryota</taxon>
        <taxon>Sar</taxon>
        <taxon>Stramenopiles</taxon>
        <taxon>Ochrophyta</taxon>
        <taxon>Bacillariophyta</taxon>
        <taxon>Bacillariophyceae</taxon>
        <taxon>Bacillariophycidae</taxon>
        <taxon>Naviculales</taxon>
        <taxon>Naviculaceae</taxon>
        <taxon>Seminavis</taxon>
    </lineage>
</organism>
<feature type="region of interest" description="Disordered" evidence="1">
    <location>
        <begin position="209"/>
        <end position="244"/>
    </location>
</feature>
<evidence type="ECO:0000313" key="2">
    <source>
        <dbReference type="EMBL" id="CAB9512181.1"/>
    </source>
</evidence>
<evidence type="ECO:0000313" key="3">
    <source>
        <dbReference type="Proteomes" id="UP001153069"/>
    </source>
</evidence>
<feature type="region of interest" description="Disordered" evidence="1">
    <location>
        <begin position="1"/>
        <end position="28"/>
    </location>
</feature>
<evidence type="ECO:0000256" key="1">
    <source>
        <dbReference type="SAM" id="MobiDB-lite"/>
    </source>
</evidence>
<accession>A0A9N8E0B9</accession>
<keyword evidence="3" id="KW-1185">Reference proteome</keyword>
<protein>
    <submittedName>
        <fullName evidence="2">Uncharacterized protein</fullName>
    </submittedName>
</protein>
<gene>
    <name evidence="2" type="ORF">SEMRO_522_G159670.1</name>
</gene>
<dbReference type="EMBL" id="CAICTM010000521">
    <property type="protein sequence ID" value="CAB9512181.1"/>
    <property type="molecule type" value="Genomic_DNA"/>
</dbReference>
<dbReference type="OrthoDB" id="49618at2759"/>
<sequence length="296" mass="33490">MSNKKASATGPGSATAERRKGQCRKRPIEATDQILGVVDETDYSGPVVNWNTLANRNWGMRSVVAQLPHHELDSLVGWATHHVTANNTKSTQVSNPLEMGDDPYPPLPSHLEYLQEMARDYVSSQLPKDKKKKKKGNDPFEQVLESLDTSAAVTMGHVLENMITANLLPLAELHVQRCRQLQQPPPQQCQEWTLPPEEAISQVRLAVKEPHHHHNSLTSTRTPSRVMFPPTNNNEQQVSMAQRASTEFCQRQQLEPKFVRQNMDLYDLFLPCPPPEQLDPTVKIHSNKKKTSNKYK</sequence>
<feature type="compositionally biased region" description="Polar residues" evidence="1">
    <location>
        <begin position="230"/>
        <end position="244"/>
    </location>
</feature>
<dbReference type="AlphaFoldDB" id="A0A9N8E0B9"/>
<feature type="compositionally biased region" description="Polar residues" evidence="1">
    <location>
        <begin position="1"/>
        <end position="12"/>
    </location>
</feature>